<dbReference type="AlphaFoldDB" id="A0A833Z942"/>
<evidence type="ECO:0000313" key="1">
    <source>
        <dbReference type="EMBL" id="KAF6088352.1"/>
    </source>
</evidence>
<gene>
    <name evidence="1" type="ORF">HJG60_008199</name>
</gene>
<protein>
    <submittedName>
        <fullName evidence="1">Uncharacterized protein</fullName>
    </submittedName>
</protein>
<reference evidence="1 2" key="1">
    <citation type="journal article" date="2020" name="Nature">
        <title>Six reference-quality genomes reveal evolution of bat adaptations.</title>
        <authorList>
            <person name="Jebb D."/>
            <person name="Huang Z."/>
            <person name="Pippel M."/>
            <person name="Hughes G.M."/>
            <person name="Lavrichenko K."/>
            <person name="Devanna P."/>
            <person name="Winkler S."/>
            <person name="Jermiin L.S."/>
            <person name="Skirmuntt E.C."/>
            <person name="Katzourakis A."/>
            <person name="Burkitt-Gray L."/>
            <person name="Ray D.A."/>
            <person name="Sullivan K.A.M."/>
            <person name="Roscito J.G."/>
            <person name="Kirilenko B.M."/>
            <person name="Davalos L.M."/>
            <person name="Corthals A.P."/>
            <person name="Power M.L."/>
            <person name="Jones G."/>
            <person name="Ransome R.D."/>
            <person name="Dechmann D.K.N."/>
            <person name="Locatelli A.G."/>
            <person name="Puechmaille S.J."/>
            <person name="Fedrigo O."/>
            <person name="Jarvis E.D."/>
            <person name="Hiller M."/>
            <person name="Vernes S.C."/>
            <person name="Myers E.W."/>
            <person name="Teeling E.C."/>
        </authorList>
    </citation>
    <scope>NUCLEOTIDE SEQUENCE [LARGE SCALE GENOMIC DNA]</scope>
    <source>
        <strain evidence="1">Bat1K_MPI-CBG_1</strain>
    </source>
</reference>
<dbReference type="Proteomes" id="UP000664940">
    <property type="component" value="Unassembled WGS sequence"/>
</dbReference>
<comment type="caution">
    <text evidence="1">The sequence shown here is derived from an EMBL/GenBank/DDBJ whole genome shotgun (WGS) entry which is preliminary data.</text>
</comment>
<sequence>MTKHRKTRLDRILWVVSHSSSPFKNHAWRLFLNLFTLLAFFYKRSFCSLLGNLERCESGLKASEPHSTFARSPNAYCCFSANSTAETGRSPPAPAAHALFGISINECALGGLGSGQAVCRGSTVSAAWREGGLRGPPPSDLLACSWLSAEEVTCTTVFGNK</sequence>
<name>A0A833Z942_9CHIR</name>
<organism evidence="1 2">
    <name type="scientific">Phyllostomus discolor</name>
    <name type="common">pale spear-nosed bat</name>
    <dbReference type="NCBI Taxonomy" id="89673"/>
    <lineage>
        <taxon>Eukaryota</taxon>
        <taxon>Metazoa</taxon>
        <taxon>Chordata</taxon>
        <taxon>Craniata</taxon>
        <taxon>Vertebrata</taxon>
        <taxon>Euteleostomi</taxon>
        <taxon>Mammalia</taxon>
        <taxon>Eutheria</taxon>
        <taxon>Laurasiatheria</taxon>
        <taxon>Chiroptera</taxon>
        <taxon>Yangochiroptera</taxon>
        <taxon>Phyllostomidae</taxon>
        <taxon>Phyllostominae</taxon>
        <taxon>Phyllostomus</taxon>
    </lineage>
</organism>
<dbReference type="EMBL" id="JABVXQ010000010">
    <property type="protein sequence ID" value="KAF6088352.1"/>
    <property type="molecule type" value="Genomic_DNA"/>
</dbReference>
<accession>A0A833Z942</accession>
<proteinExistence type="predicted"/>
<evidence type="ECO:0000313" key="2">
    <source>
        <dbReference type="Proteomes" id="UP000664940"/>
    </source>
</evidence>